<gene>
    <name evidence="3" type="ORF">PUND_02433</name>
</gene>
<protein>
    <submittedName>
        <fullName evidence="3">Proteinase</fullName>
    </submittedName>
</protein>
<accession>A0ABN0NLZ6</accession>
<proteinExistence type="inferred from homology"/>
<keyword evidence="4" id="KW-1185">Reference proteome</keyword>
<reference evidence="3" key="1">
    <citation type="journal article" date="2012" name="J. Bacteriol.">
        <title>Genome sequences of type strains of seven species of the marine bacterium Pseudoalteromonas.</title>
        <authorList>
            <person name="Xie B.B."/>
            <person name="Shu Y.L."/>
            <person name="Qin Q.L."/>
            <person name="Rong J.C."/>
            <person name="Zhang X.Y."/>
            <person name="Chen X.L."/>
            <person name="Shi M."/>
            <person name="He H.L."/>
            <person name="Zhou B.C."/>
            <person name="Zhang Y.Z."/>
        </authorList>
    </citation>
    <scope>NUCLEOTIDE SEQUENCE [LARGE SCALE GENOMIC DNA]</scope>
    <source>
        <strain evidence="3">NCIMB 2128</strain>
    </source>
</reference>
<evidence type="ECO:0000313" key="3">
    <source>
        <dbReference type="EMBL" id="ERG62361.1"/>
    </source>
</evidence>
<dbReference type="NCBIfam" id="TIGR01382">
    <property type="entry name" value="PfpI"/>
    <property type="match status" value="1"/>
</dbReference>
<dbReference type="InterPro" id="IPR029062">
    <property type="entry name" value="Class_I_gatase-like"/>
</dbReference>
<dbReference type="Pfam" id="PF01965">
    <property type="entry name" value="DJ-1_PfpI"/>
    <property type="match status" value="1"/>
</dbReference>
<comment type="caution">
    <text evidence="3">The sequence shown here is derived from an EMBL/GenBank/DDBJ whole genome shotgun (WGS) entry which is preliminary data.</text>
</comment>
<dbReference type="CDD" id="cd03134">
    <property type="entry name" value="GATase1_PfpI_like"/>
    <property type="match status" value="1"/>
</dbReference>
<reference evidence="3" key="2">
    <citation type="submission" date="2013-04" db="EMBL/GenBank/DDBJ databases">
        <title>Genome sequence of Pseudoalteromonas undina.</title>
        <authorList>
            <person name="Xie B.-B."/>
            <person name="Rong J.-C."/>
            <person name="Qin Q.-L."/>
            <person name="Shu Y.-L."/>
            <person name="Zhang Y.-Z."/>
        </authorList>
    </citation>
    <scope>NUCLEOTIDE SEQUENCE</scope>
    <source>
        <strain evidence="3">NCIMB 2128</strain>
    </source>
</reference>
<name>A0ABN0NLZ6_9GAMM</name>
<dbReference type="InterPro" id="IPR006286">
    <property type="entry name" value="C56_PfpI-like"/>
</dbReference>
<dbReference type="Gene3D" id="3.40.50.880">
    <property type="match status" value="1"/>
</dbReference>
<dbReference type="EMBL" id="AHCF02000006">
    <property type="protein sequence ID" value="ERG62361.1"/>
    <property type="molecule type" value="Genomic_DNA"/>
</dbReference>
<evidence type="ECO:0000256" key="1">
    <source>
        <dbReference type="ARBA" id="ARBA00008542"/>
    </source>
</evidence>
<dbReference type="InterPro" id="IPR002818">
    <property type="entry name" value="DJ-1/PfpI"/>
</dbReference>
<evidence type="ECO:0000313" key="4">
    <source>
        <dbReference type="Proteomes" id="UP000016534"/>
    </source>
</evidence>
<comment type="similarity">
    <text evidence="1">Belongs to the peptidase C56 family.</text>
</comment>
<dbReference type="SUPFAM" id="SSF52317">
    <property type="entry name" value="Class I glutamine amidotransferase-like"/>
    <property type="match status" value="1"/>
</dbReference>
<evidence type="ECO:0000259" key="2">
    <source>
        <dbReference type="Pfam" id="PF01965"/>
    </source>
</evidence>
<dbReference type="PANTHER" id="PTHR42733">
    <property type="entry name" value="DJ-1 PROTEIN"/>
    <property type="match status" value="1"/>
</dbReference>
<dbReference type="PANTHER" id="PTHR42733:SF12">
    <property type="entry name" value="PROTEINASE"/>
    <property type="match status" value="1"/>
</dbReference>
<dbReference type="PROSITE" id="PS51276">
    <property type="entry name" value="PEPTIDASE_C56_PFPI"/>
    <property type="match status" value="1"/>
</dbReference>
<sequence>MSNLHNSNRLKGKKIAILATDGFEQSELLSPQAALIEAGADIDVVSIKEGQITAWDEDKWGEKVAVDKLAANANAGDYDALLLPGGLFNPDSLRQDSGAKAFVDGFFGAKKNKPVAAICHAPWLLAEINKLRDKKVTSYPSIKSDLINAGANWVDQEVCVDQGLVTSRSPADLDAFNAKFIEEILEGKHQAH</sequence>
<organism evidence="3 4">
    <name type="scientific">Pseudoalteromonas undina</name>
    <dbReference type="NCBI Taxonomy" id="43660"/>
    <lineage>
        <taxon>Bacteria</taxon>
        <taxon>Pseudomonadati</taxon>
        <taxon>Pseudomonadota</taxon>
        <taxon>Gammaproteobacteria</taxon>
        <taxon>Alteromonadales</taxon>
        <taxon>Pseudoalteromonadaceae</taxon>
        <taxon>Pseudoalteromonas</taxon>
    </lineage>
</organism>
<feature type="domain" description="DJ-1/PfpI" evidence="2">
    <location>
        <begin position="13"/>
        <end position="183"/>
    </location>
</feature>
<dbReference type="Proteomes" id="UP000016534">
    <property type="component" value="Unassembled WGS sequence"/>
</dbReference>